<dbReference type="EMBL" id="PDCK01000040">
    <property type="protein sequence ID" value="PRQ48018.1"/>
    <property type="molecule type" value="Genomic_DNA"/>
</dbReference>
<evidence type="ECO:0000313" key="1">
    <source>
        <dbReference type="EMBL" id="PRQ48018.1"/>
    </source>
</evidence>
<sequence length="104" mass="11847">MELKMGPRPYSCPKRISEPAIEISAHKLVTLGFEFCLLVLKFNRGEFEQGNSAAFTLGCQRIESKALGFDSRCYKEAIHRLLLTSRVQNKYKSCGVINFRVPDF</sequence>
<dbReference type="Gramene" id="PRQ48018">
    <property type="protein sequence ID" value="PRQ48018"/>
    <property type="gene ID" value="RchiOBHm_Chr2g0106031"/>
</dbReference>
<name>A0A2P6RNK7_ROSCH</name>
<keyword evidence="2" id="KW-1185">Reference proteome</keyword>
<gene>
    <name evidence="1" type="ORF">RchiOBHm_Chr2g0106031</name>
</gene>
<dbReference type="AlphaFoldDB" id="A0A2P6RNK7"/>
<evidence type="ECO:0000313" key="2">
    <source>
        <dbReference type="Proteomes" id="UP000238479"/>
    </source>
</evidence>
<dbReference type="Proteomes" id="UP000238479">
    <property type="component" value="Chromosome 2"/>
</dbReference>
<proteinExistence type="predicted"/>
<organism evidence="1 2">
    <name type="scientific">Rosa chinensis</name>
    <name type="common">China rose</name>
    <dbReference type="NCBI Taxonomy" id="74649"/>
    <lineage>
        <taxon>Eukaryota</taxon>
        <taxon>Viridiplantae</taxon>
        <taxon>Streptophyta</taxon>
        <taxon>Embryophyta</taxon>
        <taxon>Tracheophyta</taxon>
        <taxon>Spermatophyta</taxon>
        <taxon>Magnoliopsida</taxon>
        <taxon>eudicotyledons</taxon>
        <taxon>Gunneridae</taxon>
        <taxon>Pentapetalae</taxon>
        <taxon>rosids</taxon>
        <taxon>fabids</taxon>
        <taxon>Rosales</taxon>
        <taxon>Rosaceae</taxon>
        <taxon>Rosoideae</taxon>
        <taxon>Rosoideae incertae sedis</taxon>
        <taxon>Rosa</taxon>
    </lineage>
</organism>
<protein>
    <submittedName>
        <fullName evidence="1">Uncharacterized protein</fullName>
    </submittedName>
</protein>
<reference evidence="1 2" key="1">
    <citation type="journal article" date="2018" name="Nat. Genet.">
        <title>The Rosa genome provides new insights in the design of modern roses.</title>
        <authorList>
            <person name="Bendahmane M."/>
        </authorList>
    </citation>
    <scope>NUCLEOTIDE SEQUENCE [LARGE SCALE GENOMIC DNA]</scope>
    <source>
        <strain evidence="2">cv. Old Blush</strain>
    </source>
</reference>
<comment type="caution">
    <text evidence="1">The sequence shown here is derived from an EMBL/GenBank/DDBJ whole genome shotgun (WGS) entry which is preliminary data.</text>
</comment>
<accession>A0A2P6RNK7</accession>